<proteinExistence type="predicted"/>
<accession>A0AAV4JCB9</accession>
<evidence type="ECO:0000313" key="2">
    <source>
        <dbReference type="Proteomes" id="UP000762676"/>
    </source>
</evidence>
<gene>
    <name evidence="1" type="ORF">ElyMa_005045800</name>
</gene>
<organism evidence="1 2">
    <name type="scientific">Elysia marginata</name>
    <dbReference type="NCBI Taxonomy" id="1093978"/>
    <lineage>
        <taxon>Eukaryota</taxon>
        <taxon>Metazoa</taxon>
        <taxon>Spiralia</taxon>
        <taxon>Lophotrochozoa</taxon>
        <taxon>Mollusca</taxon>
        <taxon>Gastropoda</taxon>
        <taxon>Heterobranchia</taxon>
        <taxon>Euthyneura</taxon>
        <taxon>Panpulmonata</taxon>
        <taxon>Sacoglossa</taxon>
        <taxon>Placobranchoidea</taxon>
        <taxon>Plakobranchidae</taxon>
        <taxon>Elysia</taxon>
    </lineage>
</organism>
<reference evidence="1 2" key="1">
    <citation type="journal article" date="2021" name="Elife">
        <title>Chloroplast acquisition without the gene transfer in kleptoplastic sea slugs, Plakobranchus ocellatus.</title>
        <authorList>
            <person name="Maeda T."/>
            <person name="Takahashi S."/>
            <person name="Yoshida T."/>
            <person name="Shimamura S."/>
            <person name="Takaki Y."/>
            <person name="Nagai Y."/>
            <person name="Toyoda A."/>
            <person name="Suzuki Y."/>
            <person name="Arimoto A."/>
            <person name="Ishii H."/>
            <person name="Satoh N."/>
            <person name="Nishiyama T."/>
            <person name="Hasebe M."/>
            <person name="Maruyama T."/>
            <person name="Minagawa J."/>
            <person name="Obokata J."/>
            <person name="Shigenobu S."/>
        </authorList>
    </citation>
    <scope>NUCLEOTIDE SEQUENCE [LARGE SCALE GENOMIC DNA]</scope>
</reference>
<keyword evidence="2" id="KW-1185">Reference proteome</keyword>
<sequence>MWWLTTFSTASTVRSVSPVPIPRARPANFYKPQDGKNVLMVIIINLIPLMHREAGTATGLPVFQVKVSINEFIFLQDTGKIILTSQRPVEGFDPDSLLLMEIKELA</sequence>
<name>A0AAV4JCB9_9GAST</name>
<comment type="caution">
    <text evidence="1">The sequence shown here is derived from an EMBL/GenBank/DDBJ whole genome shotgun (WGS) entry which is preliminary data.</text>
</comment>
<protein>
    <submittedName>
        <fullName evidence="1">Uncharacterized protein</fullName>
    </submittedName>
</protein>
<dbReference type="EMBL" id="BMAT01010091">
    <property type="protein sequence ID" value="GFS19996.1"/>
    <property type="molecule type" value="Genomic_DNA"/>
</dbReference>
<dbReference type="Proteomes" id="UP000762676">
    <property type="component" value="Unassembled WGS sequence"/>
</dbReference>
<evidence type="ECO:0000313" key="1">
    <source>
        <dbReference type="EMBL" id="GFS19996.1"/>
    </source>
</evidence>
<dbReference type="AlphaFoldDB" id="A0AAV4JCB9"/>